<dbReference type="EMBL" id="JAOCIY010000036">
    <property type="protein sequence ID" value="MDH1480552.1"/>
    <property type="molecule type" value="Genomic_DNA"/>
</dbReference>
<name>A0A4Q8WXR9_ENTCL</name>
<evidence type="ECO:0000256" key="1">
    <source>
        <dbReference type="ARBA" id="ARBA00004514"/>
    </source>
</evidence>
<keyword evidence="6" id="KW-0282">Flagellum</keyword>
<dbReference type="Gene3D" id="1.20.58.380">
    <property type="entry name" value="Flagellar protein flit"/>
    <property type="match status" value="1"/>
</dbReference>
<keyword evidence="6" id="KW-0966">Cell projection</keyword>
<reference evidence="6" key="1">
    <citation type="submission" date="2022-09" db="EMBL/GenBank/DDBJ databases">
        <title>Intensive care unit water sources are persistently colonized with multi-drug resistant bacteria and are the site of extensive horizontal gene transfer of antibiotic resistance genes.</title>
        <authorList>
            <person name="Diorio-Toth L."/>
        </authorList>
    </citation>
    <scope>NUCLEOTIDE SEQUENCE</scope>
    <source>
        <strain evidence="6">GD03711</strain>
    </source>
</reference>
<keyword evidence="3" id="KW-1005">Bacterial flagellum biogenesis</keyword>
<organism evidence="6 7">
    <name type="scientific">Enterobacter cloacae</name>
    <dbReference type="NCBI Taxonomy" id="550"/>
    <lineage>
        <taxon>Bacteria</taxon>
        <taxon>Pseudomonadati</taxon>
        <taxon>Pseudomonadota</taxon>
        <taxon>Gammaproteobacteria</taxon>
        <taxon>Enterobacterales</taxon>
        <taxon>Enterobacteriaceae</taxon>
        <taxon>Enterobacter</taxon>
        <taxon>Enterobacter cloacae complex</taxon>
    </lineage>
</organism>
<evidence type="ECO:0000256" key="2">
    <source>
        <dbReference type="ARBA" id="ARBA00022490"/>
    </source>
</evidence>
<dbReference type="AlphaFoldDB" id="A0A4Q8WXR9"/>
<comment type="subcellular location">
    <subcellularLocation>
        <location evidence="1">Cytoplasm</location>
        <location evidence="1">Cytosol</location>
    </subcellularLocation>
</comment>
<dbReference type="InterPro" id="IPR008622">
    <property type="entry name" value="FliT"/>
</dbReference>
<protein>
    <recommendedName>
        <fullName evidence="5">Flagellar protein FliT</fullName>
    </recommendedName>
</protein>
<evidence type="ECO:0000313" key="7">
    <source>
        <dbReference type="Proteomes" id="UP001161707"/>
    </source>
</evidence>
<proteinExistence type="predicted"/>
<sequence length="124" mass="14036">MNMPSAALSHWHALHAQSITMLNLAHTGKWDELIEQEMHYVQLVESISSNPITSCSPAQVEQARFLLKKILENENELKALLQSRMDELRSLIDQTGKQQSITSTYGKLSGNILYPESLTRDTQL</sequence>
<evidence type="ECO:0000256" key="5">
    <source>
        <dbReference type="ARBA" id="ARBA00093797"/>
    </source>
</evidence>
<comment type="caution">
    <text evidence="6">The sequence shown here is derived from an EMBL/GenBank/DDBJ whole genome shotgun (WGS) entry which is preliminary data.</text>
</comment>
<dbReference type="Pfam" id="PF05400">
    <property type="entry name" value="FliT"/>
    <property type="match status" value="1"/>
</dbReference>
<evidence type="ECO:0000256" key="3">
    <source>
        <dbReference type="ARBA" id="ARBA00022795"/>
    </source>
</evidence>
<dbReference type="GO" id="GO:0044781">
    <property type="term" value="P:bacterial-type flagellum organization"/>
    <property type="evidence" value="ECO:0007669"/>
    <property type="project" value="UniProtKB-KW"/>
</dbReference>
<dbReference type="NCBIfam" id="NF007836">
    <property type="entry name" value="PRK10548.1"/>
    <property type="match status" value="1"/>
</dbReference>
<dbReference type="RefSeq" id="WP_058681655.1">
    <property type="nucleotide sequence ID" value="NZ_CBCYAB010000063.1"/>
</dbReference>
<gene>
    <name evidence="6" type="primary">fliT</name>
    <name evidence="6" type="ORF">N5E88_13805</name>
</gene>
<keyword evidence="2" id="KW-0963">Cytoplasm</keyword>
<keyword evidence="6" id="KW-0969">Cilium</keyword>
<accession>A0A4Q8WXR9</accession>
<keyword evidence="4" id="KW-0143">Chaperone</keyword>
<evidence type="ECO:0000313" key="6">
    <source>
        <dbReference type="EMBL" id="MDH1480552.1"/>
    </source>
</evidence>
<dbReference type="Proteomes" id="UP001161707">
    <property type="component" value="Unassembled WGS sequence"/>
</dbReference>
<evidence type="ECO:0000256" key="4">
    <source>
        <dbReference type="ARBA" id="ARBA00023186"/>
    </source>
</evidence>